<feature type="transmembrane region" description="Helical" evidence="17">
    <location>
        <begin position="186"/>
        <end position="205"/>
    </location>
</feature>
<keyword evidence="3 17" id="KW-0813">Transport</keyword>
<evidence type="ECO:0000256" key="9">
    <source>
        <dbReference type="ARBA" id="ARBA00022840"/>
    </source>
</evidence>
<evidence type="ECO:0000256" key="1">
    <source>
        <dbReference type="ARBA" id="ARBA00004141"/>
    </source>
</evidence>
<keyword evidence="10" id="KW-0460">Magnesium</keyword>
<dbReference type="Gene3D" id="3.40.50.1000">
    <property type="entry name" value="HAD superfamily/HAD-like"/>
    <property type="match status" value="1"/>
</dbReference>
<keyword evidence="7 17" id="KW-0547">Nucleotide-binding</keyword>
<dbReference type="PANTHER" id="PTHR24093:SF509">
    <property type="entry name" value="CALCIUM-TRANSPORTING ATPASE"/>
    <property type="match status" value="1"/>
</dbReference>
<reference evidence="20" key="1">
    <citation type="submission" date="2025-08" db="UniProtKB">
        <authorList>
            <consortium name="RefSeq"/>
        </authorList>
    </citation>
    <scope>IDENTIFICATION</scope>
</reference>
<keyword evidence="19" id="KW-1185">Reference proteome</keyword>
<dbReference type="Proteomes" id="UP000515124">
    <property type="component" value="Unplaced"/>
</dbReference>
<dbReference type="RefSeq" id="XP_021807259.1">
    <property type="nucleotide sequence ID" value="XM_021951567.1"/>
</dbReference>
<organism evidence="19 20">
    <name type="scientific">Prunus avium</name>
    <name type="common">Cherry</name>
    <name type="synonym">Cerasus avium</name>
    <dbReference type="NCBI Taxonomy" id="42229"/>
    <lineage>
        <taxon>Eukaryota</taxon>
        <taxon>Viridiplantae</taxon>
        <taxon>Streptophyta</taxon>
        <taxon>Embryophyta</taxon>
        <taxon>Tracheophyta</taxon>
        <taxon>Spermatophyta</taxon>
        <taxon>Magnoliopsida</taxon>
        <taxon>eudicotyledons</taxon>
        <taxon>Gunneridae</taxon>
        <taxon>Pentapetalae</taxon>
        <taxon>rosids</taxon>
        <taxon>fabids</taxon>
        <taxon>Rosales</taxon>
        <taxon>Rosaceae</taxon>
        <taxon>Amygdaloideae</taxon>
        <taxon>Amygdaleae</taxon>
        <taxon>Prunus</taxon>
    </lineage>
</organism>
<keyword evidence="15 17" id="KW-0472">Membrane</keyword>
<comment type="caution">
    <text evidence="17">Lacks conserved residue(s) required for the propagation of feature annotation.</text>
</comment>
<accession>A0A6P5RVX9</accession>
<keyword evidence="4 17" id="KW-0109">Calcium transport</keyword>
<evidence type="ECO:0000256" key="6">
    <source>
        <dbReference type="ARBA" id="ARBA00022723"/>
    </source>
</evidence>
<dbReference type="PRINTS" id="PR00119">
    <property type="entry name" value="CATATPASE"/>
</dbReference>
<dbReference type="GO" id="GO:0046872">
    <property type="term" value="F:metal ion binding"/>
    <property type="evidence" value="ECO:0007669"/>
    <property type="project" value="UniProtKB-KW"/>
</dbReference>
<name>A0A6P5RVX9_PRUAV</name>
<evidence type="ECO:0000256" key="3">
    <source>
        <dbReference type="ARBA" id="ARBA00022448"/>
    </source>
</evidence>
<proteinExistence type="inferred from homology"/>
<feature type="transmembrane region" description="Helical" evidence="17">
    <location>
        <begin position="783"/>
        <end position="801"/>
    </location>
</feature>
<evidence type="ECO:0000256" key="14">
    <source>
        <dbReference type="ARBA" id="ARBA00023065"/>
    </source>
</evidence>
<dbReference type="KEGG" id="pavi:110751136"/>
<dbReference type="Gene3D" id="3.40.1110.10">
    <property type="entry name" value="Calcium-transporting ATPase, cytoplasmic domain N"/>
    <property type="match status" value="1"/>
</dbReference>
<dbReference type="NCBIfam" id="TIGR01517">
    <property type="entry name" value="ATPase-IIB_Ca"/>
    <property type="match status" value="1"/>
</dbReference>
<evidence type="ECO:0000256" key="10">
    <source>
        <dbReference type="ARBA" id="ARBA00022842"/>
    </source>
</evidence>
<dbReference type="SUPFAM" id="SSF81665">
    <property type="entry name" value="Calcium ATPase, transmembrane domain M"/>
    <property type="match status" value="1"/>
</dbReference>
<evidence type="ECO:0000313" key="20">
    <source>
        <dbReference type="RefSeq" id="XP_021807259.1"/>
    </source>
</evidence>
<dbReference type="InterPro" id="IPR006408">
    <property type="entry name" value="P-type_ATPase_IIB"/>
</dbReference>
<keyword evidence="9 17" id="KW-0067">ATP-binding</keyword>
<dbReference type="GO" id="GO:0016887">
    <property type="term" value="F:ATP hydrolysis activity"/>
    <property type="evidence" value="ECO:0007669"/>
    <property type="project" value="InterPro"/>
</dbReference>
<protein>
    <recommendedName>
        <fullName evidence="17">Calcium-transporting ATPase</fullName>
        <ecNumber evidence="17">7.2.2.10</ecNumber>
    </recommendedName>
</protein>
<keyword evidence="5 17" id="KW-0812">Transmembrane</keyword>
<comment type="function">
    <text evidence="17">Catalyzes the hydrolysis of ATP coupled with the transport of calcium.</text>
</comment>
<gene>
    <name evidence="20" type="primary">LOC110751136</name>
</gene>
<evidence type="ECO:0000256" key="12">
    <source>
        <dbReference type="ARBA" id="ARBA00022967"/>
    </source>
</evidence>
<dbReference type="AlphaFoldDB" id="A0A6P5RVX9"/>
<dbReference type="GO" id="GO:0005886">
    <property type="term" value="C:plasma membrane"/>
    <property type="evidence" value="ECO:0007669"/>
    <property type="project" value="TreeGrafter"/>
</dbReference>
<keyword evidence="13 17" id="KW-1133">Transmembrane helix</keyword>
<dbReference type="GO" id="GO:0005388">
    <property type="term" value="F:P-type calcium transporter activity"/>
    <property type="evidence" value="ECO:0007669"/>
    <property type="project" value="UniProtKB-EC"/>
</dbReference>
<keyword evidence="12" id="KW-1278">Translocase</keyword>
<feature type="transmembrane region" description="Helical" evidence="17">
    <location>
        <begin position="138"/>
        <end position="157"/>
    </location>
</feature>
<keyword evidence="6" id="KW-0479">Metal-binding</keyword>
<comment type="similarity">
    <text evidence="2 17">Belongs to the cation transport ATPase (P-type) (TC 3.A.3) family. Type IIB subfamily.</text>
</comment>
<dbReference type="InterPro" id="IPR023214">
    <property type="entry name" value="HAD_sf"/>
</dbReference>
<dbReference type="PANTHER" id="PTHR24093">
    <property type="entry name" value="CATION TRANSPORTING ATPASE"/>
    <property type="match status" value="1"/>
</dbReference>
<evidence type="ECO:0000256" key="17">
    <source>
        <dbReference type="RuleBase" id="RU361146"/>
    </source>
</evidence>
<comment type="catalytic activity">
    <reaction evidence="16 17">
        <text>Ca(2+)(in) + ATP + H2O = Ca(2+)(out) + ADP + phosphate + H(+)</text>
        <dbReference type="Rhea" id="RHEA:18105"/>
        <dbReference type="ChEBI" id="CHEBI:15377"/>
        <dbReference type="ChEBI" id="CHEBI:15378"/>
        <dbReference type="ChEBI" id="CHEBI:29108"/>
        <dbReference type="ChEBI" id="CHEBI:30616"/>
        <dbReference type="ChEBI" id="CHEBI:43474"/>
        <dbReference type="ChEBI" id="CHEBI:456216"/>
        <dbReference type="EC" id="7.2.2.10"/>
    </reaction>
</comment>
<dbReference type="InterPro" id="IPR006068">
    <property type="entry name" value="ATPase_P-typ_cation-transptr_C"/>
</dbReference>
<evidence type="ECO:0000256" key="15">
    <source>
        <dbReference type="ARBA" id="ARBA00023136"/>
    </source>
</evidence>
<evidence type="ECO:0000256" key="4">
    <source>
        <dbReference type="ARBA" id="ARBA00022568"/>
    </source>
</evidence>
<evidence type="ECO:0000256" key="16">
    <source>
        <dbReference type="ARBA" id="ARBA00048694"/>
    </source>
</evidence>
<dbReference type="InterPro" id="IPR036412">
    <property type="entry name" value="HAD-like_sf"/>
</dbReference>
<evidence type="ECO:0000256" key="13">
    <source>
        <dbReference type="ARBA" id="ARBA00022989"/>
    </source>
</evidence>
<dbReference type="SUPFAM" id="SSF56784">
    <property type="entry name" value="HAD-like"/>
    <property type="match status" value="1"/>
</dbReference>
<evidence type="ECO:0000256" key="11">
    <source>
        <dbReference type="ARBA" id="ARBA00022860"/>
    </source>
</evidence>
<feature type="transmembrane region" description="Helical" evidence="17">
    <location>
        <begin position="217"/>
        <end position="236"/>
    </location>
</feature>
<dbReference type="InterPro" id="IPR023298">
    <property type="entry name" value="ATPase_P-typ_TM_dom_sf"/>
</dbReference>
<dbReference type="GeneID" id="110751136"/>
<dbReference type="InterPro" id="IPR023299">
    <property type="entry name" value="ATPase_P-typ_cyto_dom_N"/>
</dbReference>
<feature type="transmembrane region" description="Helical" evidence="17">
    <location>
        <begin position="813"/>
        <end position="832"/>
    </location>
</feature>
<feature type="transmembrane region" description="Helical" evidence="17">
    <location>
        <begin position="640"/>
        <end position="660"/>
    </location>
</feature>
<dbReference type="Pfam" id="PF13246">
    <property type="entry name" value="Cation_ATPase"/>
    <property type="match status" value="1"/>
</dbReference>
<dbReference type="Gene3D" id="1.20.1110.10">
    <property type="entry name" value="Calcium-transporting ATPase, transmembrane domain"/>
    <property type="match status" value="2"/>
</dbReference>
<feature type="domain" description="Cation-transporting P-type ATPase C-terminal" evidence="18">
    <location>
        <begin position="664"/>
        <end position="835"/>
    </location>
</feature>
<dbReference type="FunFam" id="1.20.1110.10:FF:000039">
    <property type="entry name" value="Calcium-transporting ATPase"/>
    <property type="match status" value="1"/>
</dbReference>
<evidence type="ECO:0000313" key="19">
    <source>
        <dbReference type="Proteomes" id="UP000515124"/>
    </source>
</evidence>
<keyword evidence="11" id="KW-0112">Calmodulin-binding</keyword>
<evidence type="ECO:0000256" key="7">
    <source>
        <dbReference type="ARBA" id="ARBA00022741"/>
    </source>
</evidence>
<dbReference type="InterPro" id="IPR001757">
    <property type="entry name" value="P_typ_ATPase"/>
</dbReference>
<evidence type="ECO:0000259" key="18">
    <source>
        <dbReference type="Pfam" id="PF00689"/>
    </source>
</evidence>
<dbReference type="Pfam" id="PF00689">
    <property type="entry name" value="Cation_ATPase_C"/>
    <property type="match status" value="1"/>
</dbReference>
<dbReference type="GO" id="GO:0005516">
    <property type="term" value="F:calmodulin binding"/>
    <property type="evidence" value="ECO:0007669"/>
    <property type="project" value="UniProtKB-KW"/>
</dbReference>
<evidence type="ECO:0000256" key="2">
    <source>
        <dbReference type="ARBA" id="ARBA00006124"/>
    </source>
</evidence>
<evidence type="ECO:0000256" key="8">
    <source>
        <dbReference type="ARBA" id="ARBA00022837"/>
    </source>
</evidence>
<keyword evidence="14 17" id="KW-0406">Ion transport</keyword>
<dbReference type="NCBIfam" id="TIGR01494">
    <property type="entry name" value="ATPase_P-type"/>
    <property type="match status" value="1"/>
</dbReference>
<dbReference type="GO" id="GO:0005524">
    <property type="term" value="F:ATP binding"/>
    <property type="evidence" value="ECO:0007669"/>
    <property type="project" value="UniProtKB-KW"/>
</dbReference>
<comment type="subcellular location">
    <subcellularLocation>
        <location evidence="1 17">Membrane</location>
        <topology evidence="1 17">Multi-pass membrane protein</topology>
    </subcellularLocation>
</comment>
<feature type="transmembrane region" description="Helical" evidence="17">
    <location>
        <begin position="109"/>
        <end position="126"/>
    </location>
</feature>
<sequence>MLKRQKRKWRLALTAIYCTRALASLYKEVVHDKNAPLLRSRSYKAIDMEPNKEEDEKKLLAIDQKMLANTIDIVKENNPDHFMSQLGRFKELAAAKGFLSFVFEAFKDAAILIFLLSALLTLLFGIKLHGLKDGWYDGGGIIFAVLFVVIVSAVSNFKLSPRASLPGFDENLTTVQTRLNKLTSCIGKVGLAVDLLVLAVYVIHYFTGNSRDKYGDVMNNVVAIVAAVITTVVVAVPEGLPLASTLTTLANYSMHKTMMNDNVLVRKLSACETMGLATTICTDRRGTLTLNEMKVIEYWLGNEAITQETNLSEIAPTILQLLQQAVGLSTTGSPTDQKAILSWAVFDLGMNNMDELKQGCMIIQEETLDSHKNRSGVLMRRNSEKAIQTHWNGDAETILSMCSNYYDKTGTAKAINDEERMHFGSIVQKMLAKGMRCIAFAHKKLQQENGQEEDVPHEKLEEGGLTLLGLVGLKHLCRPGVTTEVDACGAAGVVVKMITGDDVDTARAIAADCGILDDQDLDQNGDAVVEGEQFRSYSTEERMEKVDKIHVIARSTPFDKLLMVQCLKEKGHVVVVTGDGTNDDALALKEADVGISMGVQLSNEVEKVSSDIVILDGTFTSVVEVMRWGRCVHANIQKFLQFQLTISAAALVVNFIAAVFSGKVVLTAFQLLWVNLIITNTLGALALATEQPSNHLMEKQPVARKSPLITRFMWRNLIAQALYQVTILLTLQFKGRSIFGVDEKVNSTLIFNTFVLFQVFNQFNAREMEKKNIFKGLLKNKMFLGTIGISIILQLVMVECLKRFATTERLDCVQWSACLGIAALSWLIGWIVKYIPVPA</sequence>
<feature type="transmembrane region" description="Helical" evidence="17">
    <location>
        <begin position="672"/>
        <end position="689"/>
    </location>
</feature>
<evidence type="ECO:0000256" key="5">
    <source>
        <dbReference type="ARBA" id="ARBA00022692"/>
    </source>
</evidence>
<dbReference type="EC" id="7.2.2.10" evidence="17"/>
<keyword evidence="8 17" id="KW-0106">Calcium</keyword>